<evidence type="ECO:0000313" key="4">
    <source>
        <dbReference type="EMBL" id="CAD8851824.1"/>
    </source>
</evidence>
<protein>
    <recommendedName>
        <fullName evidence="3">PH domain-containing protein</fullName>
    </recommendedName>
</protein>
<feature type="coiled-coil region" evidence="1">
    <location>
        <begin position="632"/>
        <end position="683"/>
    </location>
</feature>
<dbReference type="InterPro" id="IPR001849">
    <property type="entry name" value="PH_domain"/>
</dbReference>
<feature type="region of interest" description="Disordered" evidence="2">
    <location>
        <begin position="836"/>
        <end position="858"/>
    </location>
</feature>
<dbReference type="AlphaFoldDB" id="A0A7S1F9W6"/>
<gene>
    <name evidence="4" type="ORF">NSCI0253_LOCUS26174</name>
</gene>
<dbReference type="SUPFAM" id="SSF50729">
    <property type="entry name" value="PH domain-like"/>
    <property type="match status" value="1"/>
</dbReference>
<reference evidence="4" key="1">
    <citation type="submission" date="2021-01" db="EMBL/GenBank/DDBJ databases">
        <authorList>
            <person name="Corre E."/>
            <person name="Pelletier E."/>
            <person name="Niang G."/>
            <person name="Scheremetjew M."/>
            <person name="Finn R."/>
            <person name="Kale V."/>
            <person name="Holt S."/>
            <person name="Cochrane G."/>
            <person name="Meng A."/>
            <person name="Brown T."/>
            <person name="Cohen L."/>
        </authorList>
    </citation>
    <scope>NUCLEOTIDE SEQUENCE</scope>
</reference>
<dbReference type="Pfam" id="PF16457">
    <property type="entry name" value="PH_12"/>
    <property type="match status" value="1"/>
</dbReference>
<evidence type="ECO:0000259" key="3">
    <source>
        <dbReference type="Pfam" id="PF16457"/>
    </source>
</evidence>
<name>A0A7S1F9W6_NOCSC</name>
<keyword evidence="1" id="KW-0175">Coiled coil</keyword>
<dbReference type="Gene3D" id="2.30.29.30">
    <property type="entry name" value="Pleckstrin-homology domain (PH domain)/Phosphotyrosine-binding domain (PTB)"/>
    <property type="match status" value="1"/>
</dbReference>
<feature type="domain" description="PH" evidence="3">
    <location>
        <begin position="685"/>
        <end position="795"/>
    </location>
</feature>
<accession>A0A7S1F9W6</accession>
<proteinExistence type="predicted"/>
<sequence>MAFLEDLVKECFLGFEDAGVEELRGMVRGFLDEVEHLGPLNLRESGDLRGEVTQELMKARAESASAVADLSALRALRASEKARHREARAAAKVRNSELAAQLATVESELQAASQKTDDSSASLKRRLKLRDAQLSSLQSELASVHAEHTAASTANEEICVLRTELASVTERAVPHRSEAAVASVPRARQVGSVTQDPVAVVRKKRNSGVSAKPTLETPLDTCDDFDTLVDAAPVSSSVPLYRPHTAPTAPDDGADDLDVTDNARRDFSVTDSTEALVDRLYDDCVEKAGGSLQGPAALRGVLLDLAGEGADDANLSEFFNGFCALEADSVVSRANFRALVGSAFAWRQSQDLQRLEGDKQFEPESSTIERRQDPITWASLPSWSLEISRLSATSSLQVHVEGTAAEHWSSVQVALTTICSLAEGNGGDCTKLLQDLRQALAHFVRCFAEEARMRLRASRVSSGRLLDQRRRTIEDMGAQLEARDADFKRVLEDHMGRASKLRVVEDLAHTEEAMVAALTSELEAQAASKVDRAPREVMQELRESHLSTLPTSNDLNTEHLAETVDGLRDELSEALRERHDAEVGRRHIEKQLDILQNMYDEDAKTFYAKKSELTQSVGHGASLHDELDKAQATSLESAIQRARDAEEAMRREVHEVRCEISRREQEDRQKEEESALLAAAEAARAEERMTQMHGGTWFEKVAFHRQLKQVRFARLTFDLKRIEWGHRERGPMKSLAVNAIVRVDFGDASRTFRAFEFGKVSAPPSRCFSISTPSRSLDLIAQSERDVEVWVLGLNEVVPYSPLRHRLTTQDFHLRRTILRMDCGGDDDKDDASVVSTATGGTSVRSVRSGTPTSTTSRVRQFLNRK</sequence>
<dbReference type="InterPro" id="IPR011993">
    <property type="entry name" value="PH-like_dom_sf"/>
</dbReference>
<organism evidence="4">
    <name type="scientific">Noctiluca scintillans</name>
    <name type="common">Sea sparkle</name>
    <name type="synonym">Red tide dinoflagellate</name>
    <dbReference type="NCBI Taxonomy" id="2966"/>
    <lineage>
        <taxon>Eukaryota</taxon>
        <taxon>Sar</taxon>
        <taxon>Alveolata</taxon>
        <taxon>Dinophyceae</taxon>
        <taxon>Noctilucales</taxon>
        <taxon>Noctilucaceae</taxon>
        <taxon>Noctiluca</taxon>
    </lineage>
</organism>
<dbReference type="EMBL" id="HBFQ01037109">
    <property type="protein sequence ID" value="CAD8851824.1"/>
    <property type="molecule type" value="Transcribed_RNA"/>
</dbReference>
<evidence type="ECO:0000256" key="2">
    <source>
        <dbReference type="SAM" id="MobiDB-lite"/>
    </source>
</evidence>
<evidence type="ECO:0000256" key="1">
    <source>
        <dbReference type="SAM" id="Coils"/>
    </source>
</evidence>